<keyword evidence="3 5" id="KW-1133">Transmembrane helix</keyword>
<feature type="transmembrane region" description="Helical" evidence="5">
    <location>
        <begin position="89"/>
        <end position="107"/>
    </location>
</feature>
<feature type="transmembrane region" description="Helical" evidence="5">
    <location>
        <begin position="145"/>
        <end position="167"/>
    </location>
</feature>
<feature type="transmembrane region" description="Helical" evidence="5">
    <location>
        <begin position="119"/>
        <end position="139"/>
    </location>
</feature>
<keyword evidence="2 5" id="KW-0812">Transmembrane</keyword>
<evidence type="ECO:0000256" key="5">
    <source>
        <dbReference type="SAM" id="Phobius"/>
    </source>
</evidence>
<reference evidence="7" key="1">
    <citation type="submission" date="2020-10" db="EMBL/GenBank/DDBJ databases">
        <title>Chromosome-scale genome assembly of the Allis shad, Alosa alosa.</title>
        <authorList>
            <person name="Margot Z."/>
            <person name="Christophe K."/>
            <person name="Cabau C."/>
            <person name="Louis A."/>
            <person name="Berthelot C."/>
            <person name="Parey E."/>
            <person name="Roest Crollius H."/>
            <person name="Montfort J."/>
            <person name="Robinson-Rechavi M."/>
            <person name="Bucao C."/>
            <person name="Bouchez O."/>
            <person name="Gislard M."/>
            <person name="Lluch J."/>
            <person name="Milhes M."/>
            <person name="Lampietro C."/>
            <person name="Lopez Roques C."/>
            <person name="Donnadieu C."/>
            <person name="Braasch I."/>
            <person name="Desvignes T."/>
            <person name="Postlethwait J."/>
            <person name="Bobe J."/>
            <person name="Guiguen Y."/>
        </authorList>
    </citation>
    <scope>NUCLEOTIDE SEQUENCE</scope>
    <source>
        <strain evidence="7">M-15738</strain>
        <tissue evidence="7">Blood</tissue>
    </source>
</reference>
<feature type="transmembrane region" description="Helical" evidence="5">
    <location>
        <begin position="372"/>
        <end position="399"/>
    </location>
</feature>
<evidence type="ECO:0000313" key="7">
    <source>
        <dbReference type="EMBL" id="KAG5265914.1"/>
    </source>
</evidence>
<feature type="domain" description="Major facilitator superfamily (MFS) profile" evidence="6">
    <location>
        <begin position="22"/>
        <end position="461"/>
    </location>
</feature>
<keyword evidence="4 5" id="KW-0472">Membrane</keyword>
<organism evidence="7 8">
    <name type="scientific">Alosa alosa</name>
    <name type="common">allis shad</name>
    <dbReference type="NCBI Taxonomy" id="278164"/>
    <lineage>
        <taxon>Eukaryota</taxon>
        <taxon>Metazoa</taxon>
        <taxon>Chordata</taxon>
        <taxon>Craniata</taxon>
        <taxon>Vertebrata</taxon>
        <taxon>Euteleostomi</taxon>
        <taxon>Actinopterygii</taxon>
        <taxon>Neopterygii</taxon>
        <taxon>Teleostei</taxon>
        <taxon>Clupei</taxon>
        <taxon>Clupeiformes</taxon>
        <taxon>Clupeoidei</taxon>
        <taxon>Clupeidae</taxon>
        <taxon>Alosa</taxon>
    </lineage>
</organism>
<feature type="transmembrane region" description="Helical" evidence="5">
    <location>
        <begin position="206"/>
        <end position="224"/>
    </location>
</feature>
<feature type="transmembrane region" description="Helical" evidence="5">
    <location>
        <begin position="320"/>
        <end position="341"/>
    </location>
</feature>
<dbReference type="GO" id="GO:0022857">
    <property type="term" value="F:transmembrane transporter activity"/>
    <property type="evidence" value="ECO:0007669"/>
    <property type="project" value="InterPro"/>
</dbReference>
<evidence type="ECO:0000256" key="1">
    <source>
        <dbReference type="ARBA" id="ARBA00004141"/>
    </source>
</evidence>
<gene>
    <name evidence="7" type="ORF">AALO_G00247750</name>
</gene>
<evidence type="ECO:0000259" key="6">
    <source>
        <dbReference type="PROSITE" id="PS50850"/>
    </source>
</evidence>
<dbReference type="InterPro" id="IPR011701">
    <property type="entry name" value="MFS"/>
</dbReference>
<feature type="transmembrane region" description="Helical" evidence="5">
    <location>
        <begin position="179"/>
        <end position="200"/>
    </location>
</feature>
<feature type="transmembrane region" description="Helical" evidence="5">
    <location>
        <begin position="348"/>
        <end position="366"/>
    </location>
</feature>
<keyword evidence="8" id="KW-1185">Reference proteome</keyword>
<evidence type="ECO:0000256" key="2">
    <source>
        <dbReference type="ARBA" id="ARBA00022692"/>
    </source>
</evidence>
<dbReference type="PROSITE" id="PS50850">
    <property type="entry name" value="MFS"/>
    <property type="match status" value="1"/>
</dbReference>
<dbReference type="Proteomes" id="UP000823561">
    <property type="component" value="Chromosome 19"/>
</dbReference>
<dbReference type="EMBL" id="JADWDJ010000019">
    <property type="protein sequence ID" value="KAG5265914.1"/>
    <property type="molecule type" value="Genomic_DNA"/>
</dbReference>
<evidence type="ECO:0000313" key="8">
    <source>
        <dbReference type="Proteomes" id="UP000823561"/>
    </source>
</evidence>
<evidence type="ECO:0000256" key="3">
    <source>
        <dbReference type="ARBA" id="ARBA00022989"/>
    </source>
</evidence>
<dbReference type="PANTHER" id="PTHR24064">
    <property type="entry name" value="SOLUTE CARRIER FAMILY 22 MEMBER"/>
    <property type="match status" value="1"/>
</dbReference>
<dbReference type="InterPro" id="IPR020846">
    <property type="entry name" value="MFS_dom"/>
</dbReference>
<accession>A0AAV6FTY9</accession>
<dbReference type="Gene3D" id="1.20.1250.20">
    <property type="entry name" value="MFS general substrate transporter like domains"/>
    <property type="match status" value="1"/>
</dbReference>
<evidence type="ECO:0000256" key="4">
    <source>
        <dbReference type="ARBA" id="ARBA00023136"/>
    </source>
</evidence>
<dbReference type="GO" id="GO:0016020">
    <property type="term" value="C:membrane"/>
    <property type="evidence" value="ECO:0007669"/>
    <property type="project" value="UniProtKB-SubCell"/>
</dbReference>
<dbReference type="InterPro" id="IPR036259">
    <property type="entry name" value="MFS_trans_sf"/>
</dbReference>
<dbReference type="SUPFAM" id="SSF103473">
    <property type="entry name" value="MFS general substrate transporter"/>
    <property type="match status" value="1"/>
</dbReference>
<comment type="subcellular location">
    <subcellularLocation>
        <location evidence="1">Membrane</location>
        <topology evidence="1">Multi-pass membrane protein</topology>
    </subcellularLocation>
</comment>
<feature type="transmembrane region" description="Helical" evidence="5">
    <location>
        <begin position="287"/>
        <end position="308"/>
    </location>
</feature>
<sequence>MHSLTTRCFPMRTLERTVCWKLSLIIFFTAFLFFLDVFATHSSLCIAVDDIRHLDFNQESQENVSHKIWPVNISSEDTQNSTSCLDAHIMAYGQTMFMIGLLIGSAFSGVLSDRYGKRILLLGCCCVQAAVPLATALLPYSTFYLVARCITGITCCGIHMCCFSLGVEWSLPDGRIWPPTLLSFSFSVGMMCLAAVAYVVRGWMQFHLMLAFPQIICLPLYFSIPESPRWLLLNKGADVINVYRARSPEDNKWLDQLLDSLESEIGRGKKSQDDPDFHIAQFRSPTIVLRLLVMGFIGLASALTYYGISYSVGHFGVNIYLAQFFSGLSEAPLLGLPLLLARCGRRPFTMISLLVSGISSLLSLLVSRFCDLPWLVMTLALMAKLCMQSTTCVSLLYGIELFPTVIRQKCFGMVNVCYRIGSIVNALVAPRGEIPLPAMICYSSGPFLGTALCLLLPETSGIPLPDTVLDCEKQPRLQFQCLPCSRRPNDRPTEGEDTDLNEKLALESEYKRAALSKETL</sequence>
<protein>
    <recommendedName>
        <fullName evidence="6">Major facilitator superfamily (MFS) profile domain-containing protein</fullName>
    </recommendedName>
</protein>
<dbReference type="AlphaFoldDB" id="A0AAV6FTY9"/>
<comment type="caution">
    <text evidence="7">The sequence shown here is derived from an EMBL/GenBank/DDBJ whole genome shotgun (WGS) entry which is preliminary data.</text>
</comment>
<dbReference type="Pfam" id="PF07690">
    <property type="entry name" value="MFS_1"/>
    <property type="match status" value="1"/>
</dbReference>
<name>A0AAV6FTY9_9TELE</name>
<proteinExistence type="predicted"/>